<comment type="caution">
    <text evidence="6">The sequence shown here is derived from an EMBL/GenBank/DDBJ whole genome shotgun (WGS) entry which is preliminary data.</text>
</comment>
<evidence type="ECO:0000256" key="1">
    <source>
        <dbReference type="ARBA" id="ARBA00011063"/>
    </source>
</evidence>
<dbReference type="PANTHER" id="PTHR11717:SF7">
    <property type="entry name" value="LOW MOLECULAR WEIGHT PHOSPHOTYROSINE PROTEIN PHOSPHATASE"/>
    <property type="match status" value="1"/>
</dbReference>
<dbReference type="EC" id="3.1.3.48" evidence="2"/>
<comment type="similarity">
    <text evidence="1">Belongs to the low molecular weight phosphotyrosine protein phosphatase family.</text>
</comment>
<organism evidence="6 7">
    <name type="scientific">Catenulispora yoronensis</name>
    <dbReference type="NCBI Taxonomy" id="450799"/>
    <lineage>
        <taxon>Bacteria</taxon>
        <taxon>Bacillati</taxon>
        <taxon>Actinomycetota</taxon>
        <taxon>Actinomycetes</taxon>
        <taxon>Catenulisporales</taxon>
        <taxon>Catenulisporaceae</taxon>
        <taxon>Catenulispora</taxon>
    </lineage>
</organism>
<keyword evidence="7" id="KW-1185">Reference proteome</keyword>
<reference evidence="6 7" key="1">
    <citation type="journal article" date="2019" name="Int. J. Syst. Evol. Microbiol.">
        <title>The Global Catalogue of Microorganisms (GCM) 10K type strain sequencing project: providing services to taxonomists for standard genome sequencing and annotation.</title>
        <authorList>
            <consortium name="The Broad Institute Genomics Platform"/>
            <consortium name="The Broad Institute Genome Sequencing Center for Infectious Disease"/>
            <person name="Wu L."/>
            <person name="Ma J."/>
        </authorList>
    </citation>
    <scope>NUCLEOTIDE SEQUENCE [LARGE SCALE GENOMIC DNA]</scope>
    <source>
        <strain evidence="6 7">JCM 16014</strain>
    </source>
</reference>
<dbReference type="InterPro" id="IPR050438">
    <property type="entry name" value="LMW_PTPase"/>
</dbReference>
<evidence type="ECO:0000256" key="3">
    <source>
        <dbReference type="ARBA" id="ARBA00022801"/>
    </source>
</evidence>
<dbReference type="InterPro" id="IPR036196">
    <property type="entry name" value="Ptyr_pPase_sf"/>
</dbReference>
<accession>A0ABN2UPB0</accession>
<evidence type="ECO:0000313" key="6">
    <source>
        <dbReference type="EMBL" id="GAA2041055.1"/>
    </source>
</evidence>
<dbReference type="RefSeq" id="WP_344668016.1">
    <property type="nucleotide sequence ID" value="NZ_BAAAQN010000030.1"/>
</dbReference>
<proteinExistence type="inferred from homology"/>
<evidence type="ECO:0000256" key="2">
    <source>
        <dbReference type="ARBA" id="ARBA00013064"/>
    </source>
</evidence>
<dbReference type="InterPro" id="IPR017867">
    <property type="entry name" value="Tyr_phospatase_low_mol_wt"/>
</dbReference>
<dbReference type="Gene3D" id="3.40.50.2300">
    <property type="match status" value="1"/>
</dbReference>
<name>A0ABN2UPB0_9ACTN</name>
<sequence>MSDSTSSRARRPYRVTFVCTGNICRSPMAEHVLRKYVEDEGLPAVVDSSGTGGWHAGDPADHRTVRTLRRHGFTSDHSARRFHRGWFDDYDLVIALDESHRQELWALARDDRDRAKIRLLRSFDPAAGQDLDVPDPYYEDDEAFEHVMELIERAVPGILDEIRRGLKETAG</sequence>
<dbReference type="Pfam" id="PF01451">
    <property type="entry name" value="LMWPc"/>
    <property type="match status" value="1"/>
</dbReference>
<keyword evidence="3" id="KW-0378">Hydrolase</keyword>
<evidence type="ECO:0000313" key="7">
    <source>
        <dbReference type="Proteomes" id="UP001500751"/>
    </source>
</evidence>
<dbReference type="SMART" id="SM00226">
    <property type="entry name" value="LMWPc"/>
    <property type="match status" value="1"/>
</dbReference>
<dbReference type="SUPFAM" id="SSF52788">
    <property type="entry name" value="Phosphotyrosine protein phosphatases I"/>
    <property type="match status" value="1"/>
</dbReference>
<dbReference type="PRINTS" id="PR00719">
    <property type="entry name" value="LMWPTPASE"/>
</dbReference>
<protein>
    <recommendedName>
        <fullName evidence="2">protein-tyrosine-phosphatase</fullName>
        <ecNumber evidence="2">3.1.3.48</ecNumber>
    </recommendedName>
</protein>
<feature type="domain" description="Phosphotyrosine protein phosphatase I" evidence="5">
    <location>
        <begin position="13"/>
        <end position="161"/>
    </location>
</feature>
<dbReference type="CDD" id="cd16343">
    <property type="entry name" value="LMWPTP"/>
    <property type="match status" value="1"/>
</dbReference>
<dbReference type="PANTHER" id="PTHR11717">
    <property type="entry name" value="LOW MOLECULAR WEIGHT PROTEIN TYROSINE PHOSPHATASE"/>
    <property type="match status" value="1"/>
</dbReference>
<dbReference type="InterPro" id="IPR023485">
    <property type="entry name" value="Ptyr_pPase"/>
</dbReference>
<evidence type="ECO:0000256" key="4">
    <source>
        <dbReference type="ARBA" id="ARBA00022912"/>
    </source>
</evidence>
<gene>
    <name evidence="6" type="ORF">GCM10009839_49270</name>
</gene>
<dbReference type="Proteomes" id="UP001500751">
    <property type="component" value="Unassembled WGS sequence"/>
</dbReference>
<keyword evidence="4" id="KW-0904">Protein phosphatase</keyword>
<evidence type="ECO:0000259" key="5">
    <source>
        <dbReference type="SMART" id="SM00226"/>
    </source>
</evidence>
<dbReference type="EMBL" id="BAAAQN010000030">
    <property type="protein sequence ID" value="GAA2041055.1"/>
    <property type="molecule type" value="Genomic_DNA"/>
</dbReference>